<feature type="binding site" evidence="5">
    <location>
        <position position="287"/>
    </location>
    <ligand>
        <name>S-adenosyl-L-methionine</name>
        <dbReference type="ChEBI" id="CHEBI:59789"/>
    </ligand>
</feature>
<dbReference type="PRINTS" id="PR02008">
    <property type="entry name" value="RCMTFAMILY"/>
</dbReference>
<keyword evidence="2 5" id="KW-0808">Transferase</keyword>
<evidence type="ECO:0000313" key="7">
    <source>
        <dbReference type="EMBL" id="SQA75320.1"/>
    </source>
</evidence>
<evidence type="ECO:0000256" key="4">
    <source>
        <dbReference type="ARBA" id="ARBA00022884"/>
    </source>
</evidence>
<dbReference type="InterPro" id="IPR054728">
    <property type="entry name" value="RsmB-like_ferredoxin"/>
</dbReference>
<proteinExistence type="inferred from homology"/>
<organism evidence="7 8">
    <name type="scientific">Capnocytophaga sputigena</name>
    <dbReference type="NCBI Taxonomy" id="1019"/>
    <lineage>
        <taxon>Bacteria</taxon>
        <taxon>Pseudomonadati</taxon>
        <taxon>Bacteroidota</taxon>
        <taxon>Flavobacteriia</taxon>
        <taxon>Flavobacteriales</taxon>
        <taxon>Flavobacteriaceae</taxon>
        <taxon>Capnocytophaga</taxon>
    </lineage>
</organism>
<dbReference type="InterPro" id="IPR049560">
    <property type="entry name" value="MeTrfase_RsmB-F_NOP2_cat"/>
</dbReference>
<dbReference type="AlphaFoldDB" id="A0AAX2IAB2"/>
<accession>A0AAX2IAB2</accession>
<dbReference type="PROSITE" id="PS51686">
    <property type="entry name" value="SAM_MT_RSMB_NOP"/>
    <property type="match status" value="1"/>
</dbReference>
<dbReference type="GO" id="GO:0001510">
    <property type="term" value="P:RNA methylation"/>
    <property type="evidence" value="ECO:0007669"/>
    <property type="project" value="InterPro"/>
</dbReference>
<evidence type="ECO:0000256" key="1">
    <source>
        <dbReference type="ARBA" id="ARBA00022603"/>
    </source>
</evidence>
<dbReference type="PANTHER" id="PTHR22807:SF53">
    <property type="entry name" value="RIBOSOMAL RNA SMALL SUBUNIT METHYLTRANSFERASE B-RELATED"/>
    <property type="match status" value="1"/>
</dbReference>
<feature type="active site" description="Nucleophile" evidence="5">
    <location>
        <position position="384"/>
    </location>
</feature>
<comment type="caution">
    <text evidence="7">The sequence shown here is derived from an EMBL/GenBank/DDBJ whole genome shotgun (WGS) entry which is preliminary data.</text>
</comment>
<dbReference type="GO" id="GO:0003723">
    <property type="term" value="F:RNA binding"/>
    <property type="evidence" value="ECO:0007669"/>
    <property type="project" value="UniProtKB-UniRule"/>
</dbReference>
<dbReference type="Gene3D" id="3.40.50.150">
    <property type="entry name" value="Vaccinia Virus protein VP39"/>
    <property type="match status" value="1"/>
</dbReference>
<feature type="binding site" evidence="5">
    <location>
        <position position="314"/>
    </location>
    <ligand>
        <name>S-adenosyl-L-methionine</name>
        <dbReference type="ChEBI" id="CHEBI:59789"/>
    </ligand>
</feature>
<dbReference type="Pfam" id="PF22458">
    <property type="entry name" value="RsmF-B_ferredox"/>
    <property type="match status" value="1"/>
</dbReference>
<evidence type="ECO:0000313" key="8">
    <source>
        <dbReference type="Proteomes" id="UP000249902"/>
    </source>
</evidence>
<keyword evidence="4 5" id="KW-0694">RNA-binding</keyword>
<name>A0AAX2IAB2_CAPSP</name>
<keyword evidence="1 5" id="KW-0489">Methyltransferase</keyword>
<evidence type="ECO:0000256" key="5">
    <source>
        <dbReference type="PROSITE-ProRule" id="PRU01023"/>
    </source>
</evidence>
<dbReference type="PANTHER" id="PTHR22807">
    <property type="entry name" value="NOP2 YEAST -RELATED NOL1/NOP2/FMU SUN DOMAIN-CONTAINING"/>
    <property type="match status" value="1"/>
</dbReference>
<protein>
    <submittedName>
        <fullName evidence="7">Ribosomal RNA small subunit methyltransferase B</fullName>
        <ecNumber evidence="7">2.1.1.176</ecNumber>
    </submittedName>
</protein>
<dbReference type="InterPro" id="IPR029063">
    <property type="entry name" value="SAM-dependent_MTases_sf"/>
</dbReference>
<dbReference type="CDD" id="cd02440">
    <property type="entry name" value="AdoMet_MTases"/>
    <property type="match status" value="1"/>
</dbReference>
<evidence type="ECO:0000256" key="2">
    <source>
        <dbReference type="ARBA" id="ARBA00022679"/>
    </source>
</evidence>
<feature type="domain" description="SAM-dependent MTase RsmB/NOP-type" evidence="6">
    <location>
        <begin position="172"/>
        <end position="432"/>
    </location>
</feature>
<reference evidence="7 8" key="1">
    <citation type="submission" date="2018-06" db="EMBL/GenBank/DDBJ databases">
        <authorList>
            <consortium name="Pathogen Informatics"/>
            <person name="Doyle S."/>
        </authorList>
    </citation>
    <scope>NUCLEOTIDE SEQUENCE [LARGE SCALE GENOMIC DNA]</scope>
    <source>
        <strain evidence="7 8">NCTC11653</strain>
    </source>
</reference>
<dbReference type="SUPFAM" id="SSF53335">
    <property type="entry name" value="S-adenosyl-L-methionine-dependent methyltransferases"/>
    <property type="match status" value="1"/>
</dbReference>
<dbReference type="EC" id="2.1.1.176" evidence="7"/>
<dbReference type="InterPro" id="IPR023267">
    <property type="entry name" value="RCMT"/>
</dbReference>
<sequence length="432" mass="49901">MYHIVGANYCNFPSKKETVIKNCRLIFSIMKLHRNLVDAVIEGLTFIFNEGQYADKVVEKQLKKDKRWGARDRAFIAETIYDIVRWKRLYAEIAEVHEPFTVHNLRRMFAVWATLKSITLPDWGNYFEDTPARRIKGKFDELSKLRKFRESVPDWLDALGVKELGETLWTDELHALNTLAPVVLRVNTLKTSLERLQQFLRQEKIETYPLRDYPNALQLVERGNIFKTQAFADGLFEVQDASSQKVVPFMQIDDKVKRVIDTCAGAGGKTLHIANLLQNKGQVIAMDIYEQKLQELKRRARRNGAFNIETKLIDPKQLKRMQGTADRVLIDAPCSGLGVLRRNPDAKWKLRPEFLDEIRATQQEILQQYSKLLKKGGKLVYATCSILPSENHQQVEKFLASEAGKDFRLEAEEVIFAHQSGYDGFYMARLAF</sequence>
<dbReference type="EMBL" id="UAVP01000007">
    <property type="protein sequence ID" value="SQA75320.1"/>
    <property type="molecule type" value="Genomic_DNA"/>
</dbReference>
<comment type="similarity">
    <text evidence="5">Belongs to the class I-like SAM-binding methyltransferase superfamily. RsmB/NOP family.</text>
</comment>
<dbReference type="Proteomes" id="UP000249902">
    <property type="component" value="Unassembled WGS sequence"/>
</dbReference>
<feature type="binding site" evidence="5">
    <location>
        <position position="331"/>
    </location>
    <ligand>
        <name>S-adenosyl-L-methionine</name>
        <dbReference type="ChEBI" id="CHEBI:59789"/>
    </ligand>
</feature>
<dbReference type="Pfam" id="PF01189">
    <property type="entry name" value="Methyltr_RsmB-F"/>
    <property type="match status" value="1"/>
</dbReference>
<dbReference type="GO" id="GO:0008173">
    <property type="term" value="F:RNA methyltransferase activity"/>
    <property type="evidence" value="ECO:0007669"/>
    <property type="project" value="InterPro"/>
</dbReference>
<evidence type="ECO:0000259" key="6">
    <source>
        <dbReference type="PROSITE" id="PS51686"/>
    </source>
</evidence>
<keyword evidence="3 5" id="KW-0949">S-adenosyl-L-methionine</keyword>
<gene>
    <name evidence="7" type="primary">rsmB</name>
    <name evidence="7" type="ORF">NCTC11653_01219</name>
</gene>
<evidence type="ECO:0000256" key="3">
    <source>
        <dbReference type="ARBA" id="ARBA00022691"/>
    </source>
</evidence>
<dbReference type="InterPro" id="IPR001678">
    <property type="entry name" value="MeTrfase_RsmB-F_NOP2_dom"/>
</dbReference>
<comment type="caution">
    <text evidence="5">Lacks conserved residue(s) required for the propagation of feature annotation.</text>
</comment>